<name>A0AAW0DVH1_9AGAR</name>
<dbReference type="EMBL" id="JAYKXP010000009">
    <property type="protein sequence ID" value="KAK7054563.1"/>
    <property type="molecule type" value="Genomic_DNA"/>
</dbReference>
<comment type="caution">
    <text evidence="1">The sequence shown here is derived from an EMBL/GenBank/DDBJ whole genome shotgun (WGS) entry which is preliminary data.</text>
</comment>
<dbReference type="AlphaFoldDB" id="A0AAW0DVH1"/>
<keyword evidence="2" id="KW-1185">Reference proteome</keyword>
<reference evidence="1 2" key="1">
    <citation type="submission" date="2024-01" db="EMBL/GenBank/DDBJ databases">
        <title>A draft genome for a cacao thread blight-causing isolate of Paramarasmius palmivorus.</title>
        <authorList>
            <person name="Baruah I.K."/>
            <person name="Bukari Y."/>
            <person name="Amoako-Attah I."/>
            <person name="Meinhardt L.W."/>
            <person name="Bailey B.A."/>
            <person name="Cohen S.P."/>
        </authorList>
    </citation>
    <scope>NUCLEOTIDE SEQUENCE [LARGE SCALE GENOMIC DNA]</scope>
    <source>
        <strain evidence="1 2">GH-12</strain>
    </source>
</reference>
<evidence type="ECO:0000313" key="1">
    <source>
        <dbReference type="EMBL" id="KAK7054563.1"/>
    </source>
</evidence>
<accession>A0AAW0DVH1</accession>
<dbReference type="Proteomes" id="UP001383192">
    <property type="component" value="Unassembled WGS sequence"/>
</dbReference>
<gene>
    <name evidence="1" type="ORF">VNI00_003762</name>
</gene>
<organism evidence="1 2">
    <name type="scientific">Paramarasmius palmivorus</name>
    <dbReference type="NCBI Taxonomy" id="297713"/>
    <lineage>
        <taxon>Eukaryota</taxon>
        <taxon>Fungi</taxon>
        <taxon>Dikarya</taxon>
        <taxon>Basidiomycota</taxon>
        <taxon>Agaricomycotina</taxon>
        <taxon>Agaricomycetes</taxon>
        <taxon>Agaricomycetidae</taxon>
        <taxon>Agaricales</taxon>
        <taxon>Marasmiineae</taxon>
        <taxon>Marasmiaceae</taxon>
        <taxon>Paramarasmius</taxon>
    </lineage>
</organism>
<evidence type="ECO:0000313" key="2">
    <source>
        <dbReference type="Proteomes" id="UP001383192"/>
    </source>
</evidence>
<protein>
    <submittedName>
        <fullName evidence="1">Uncharacterized protein</fullName>
    </submittedName>
</protein>
<proteinExistence type="predicted"/>
<sequence>MKPIRYEEPTGIHDLNPAFTSTQAIAKQPRKSVKNAPSPTSTLKVPRILVLGFFEWHVSTLASAIHADASSSPSTP</sequence>